<dbReference type="EMBL" id="GBXM01099503">
    <property type="protein sequence ID" value="JAH09074.1"/>
    <property type="molecule type" value="Transcribed_RNA"/>
</dbReference>
<reference evidence="1" key="2">
    <citation type="journal article" date="2015" name="Fish Shellfish Immunol.">
        <title>Early steps in the European eel (Anguilla anguilla)-Vibrio vulnificus interaction in the gills: Role of the RtxA13 toxin.</title>
        <authorList>
            <person name="Callol A."/>
            <person name="Pajuelo D."/>
            <person name="Ebbesson L."/>
            <person name="Teles M."/>
            <person name="MacKenzie S."/>
            <person name="Amaro C."/>
        </authorList>
    </citation>
    <scope>NUCLEOTIDE SEQUENCE</scope>
</reference>
<protein>
    <submittedName>
        <fullName evidence="1">Uncharacterized protein</fullName>
    </submittedName>
</protein>
<reference evidence="1" key="1">
    <citation type="submission" date="2014-11" db="EMBL/GenBank/DDBJ databases">
        <authorList>
            <person name="Amaro Gonzalez C."/>
        </authorList>
    </citation>
    <scope>NUCLEOTIDE SEQUENCE</scope>
</reference>
<sequence>MLNHSTRIESPSSVTPLCKSCTNGCSSGPKNRKHYK</sequence>
<proteinExistence type="predicted"/>
<organism evidence="1">
    <name type="scientific">Anguilla anguilla</name>
    <name type="common">European freshwater eel</name>
    <name type="synonym">Muraena anguilla</name>
    <dbReference type="NCBI Taxonomy" id="7936"/>
    <lineage>
        <taxon>Eukaryota</taxon>
        <taxon>Metazoa</taxon>
        <taxon>Chordata</taxon>
        <taxon>Craniata</taxon>
        <taxon>Vertebrata</taxon>
        <taxon>Euteleostomi</taxon>
        <taxon>Actinopterygii</taxon>
        <taxon>Neopterygii</taxon>
        <taxon>Teleostei</taxon>
        <taxon>Anguilliformes</taxon>
        <taxon>Anguillidae</taxon>
        <taxon>Anguilla</taxon>
    </lineage>
</organism>
<name>A0A0E9PX52_ANGAN</name>
<evidence type="ECO:0000313" key="1">
    <source>
        <dbReference type="EMBL" id="JAH09074.1"/>
    </source>
</evidence>
<dbReference type="AlphaFoldDB" id="A0A0E9PX52"/>
<accession>A0A0E9PX52</accession>